<dbReference type="EMBL" id="CAHIKZ030003957">
    <property type="protein sequence ID" value="CAE1305757.1"/>
    <property type="molecule type" value="Genomic_DNA"/>
</dbReference>
<dbReference type="Proteomes" id="UP000597762">
    <property type="component" value="Unassembled WGS sequence"/>
</dbReference>
<organism evidence="2 3">
    <name type="scientific">Acanthosepion pharaonis</name>
    <name type="common">Pharaoh cuttlefish</name>
    <name type="synonym">Sepia pharaonis</name>
    <dbReference type="NCBI Taxonomy" id="158019"/>
    <lineage>
        <taxon>Eukaryota</taxon>
        <taxon>Metazoa</taxon>
        <taxon>Spiralia</taxon>
        <taxon>Lophotrochozoa</taxon>
        <taxon>Mollusca</taxon>
        <taxon>Cephalopoda</taxon>
        <taxon>Coleoidea</taxon>
        <taxon>Decapodiformes</taxon>
        <taxon>Sepiida</taxon>
        <taxon>Sepiina</taxon>
        <taxon>Sepiidae</taxon>
        <taxon>Acanthosepion</taxon>
    </lineage>
</organism>
<name>A0A812DN58_ACAPH</name>
<dbReference type="OrthoDB" id="206708at2759"/>
<feature type="domain" description="Glycosyltransferase 2-like" evidence="1">
    <location>
        <begin position="5"/>
        <end position="170"/>
    </location>
</feature>
<keyword evidence="3" id="KW-1185">Reference proteome</keyword>
<evidence type="ECO:0000313" key="3">
    <source>
        <dbReference type="Proteomes" id="UP000597762"/>
    </source>
</evidence>
<keyword evidence="2" id="KW-0808">Transferase</keyword>
<accession>A0A812DN58</accession>
<dbReference type="Gene3D" id="3.90.550.10">
    <property type="entry name" value="Spore Coat Polysaccharide Biosynthesis Protein SpsA, Chain A"/>
    <property type="match status" value="1"/>
</dbReference>
<dbReference type="Pfam" id="PF00535">
    <property type="entry name" value="Glycos_transf_2"/>
    <property type="match status" value="1"/>
</dbReference>
<reference evidence="2" key="1">
    <citation type="submission" date="2021-01" db="EMBL/GenBank/DDBJ databases">
        <authorList>
            <person name="Li R."/>
            <person name="Bekaert M."/>
        </authorList>
    </citation>
    <scope>NUCLEOTIDE SEQUENCE</scope>
    <source>
        <strain evidence="2">Farmed</strain>
    </source>
</reference>
<evidence type="ECO:0000259" key="1">
    <source>
        <dbReference type="Pfam" id="PF00535"/>
    </source>
</evidence>
<dbReference type="GO" id="GO:0016758">
    <property type="term" value="F:hexosyltransferase activity"/>
    <property type="evidence" value="ECO:0007669"/>
    <property type="project" value="UniProtKB-ARBA"/>
</dbReference>
<dbReference type="SUPFAM" id="SSF53448">
    <property type="entry name" value="Nucleotide-diphospho-sugar transferases"/>
    <property type="match status" value="1"/>
</dbReference>
<dbReference type="InterPro" id="IPR001173">
    <property type="entry name" value="Glyco_trans_2-like"/>
</dbReference>
<gene>
    <name evidence="2" type="ORF">SPHA_58148</name>
</gene>
<dbReference type="PANTHER" id="PTHR22916">
    <property type="entry name" value="GLYCOSYLTRANSFERASE"/>
    <property type="match status" value="1"/>
</dbReference>
<dbReference type="InterPro" id="IPR029044">
    <property type="entry name" value="Nucleotide-diphossugar_trans"/>
</dbReference>
<evidence type="ECO:0000313" key="2">
    <source>
        <dbReference type="EMBL" id="CAE1305757.1"/>
    </source>
</evidence>
<dbReference type="PANTHER" id="PTHR22916:SF3">
    <property type="entry name" value="UDP-GLCNAC:BETAGAL BETA-1,3-N-ACETYLGLUCOSAMINYLTRANSFERASE-LIKE PROTEIN 1"/>
    <property type="match status" value="1"/>
</dbReference>
<proteinExistence type="predicted"/>
<sequence>MCDVSVILPVYNAGKWLNECLESVFQQVFKGTLELSVYDDGSQDNSLAILEDWKDKLKNKQIKCCLLKGETSTPKGVGYARNRAVEKSSGRFLCFLDADDVMAKERIQVQYDAAQEHPEALIGSGFHREPPGSTQRYTQWANTRTEEQLVNQIYTSHGPTIAMPTWFCSRKQFDNVGGFSEKGKGIPEDLIFFYKHLDLSGQVTRVNADLMKYRYHPECTTFSISEDTIWDLRLERFECKILAHWSHLTIWNAGKKGRKFYRSLTPENKKKVIAFCDVDVKKIQKGIYIYEESKEVPKPRIPIIHFRKAKPPIVLCMKMDLTGGNFEENLASLKLKENIDYHYFS</sequence>
<protein>
    <submittedName>
        <fullName evidence="2">UDP-GlcNAc:betaGal beta-1,3-N-acetylglucosaminyltransferase-like protein 1</fullName>
    </submittedName>
</protein>
<comment type="caution">
    <text evidence="2">The sequence shown here is derived from an EMBL/GenBank/DDBJ whole genome shotgun (WGS) entry which is preliminary data.</text>
</comment>
<keyword evidence="2" id="KW-0328">Glycosyltransferase</keyword>
<dbReference type="AlphaFoldDB" id="A0A812DN58"/>